<proteinExistence type="predicted"/>
<dbReference type="Proteomes" id="UP000036987">
    <property type="component" value="Unassembled WGS sequence"/>
</dbReference>
<dbReference type="OrthoDB" id="1892825at2759"/>
<evidence type="ECO:0000313" key="3">
    <source>
        <dbReference type="Proteomes" id="UP000036987"/>
    </source>
</evidence>
<reference evidence="3" key="1">
    <citation type="journal article" date="2016" name="Nature">
        <title>The genome of the seagrass Zostera marina reveals angiosperm adaptation to the sea.</title>
        <authorList>
            <person name="Olsen J.L."/>
            <person name="Rouze P."/>
            <person name="Verhelst B."/>
            <person name="Lin Y.-C."/>
            <person name="Bayer T."/>
            <person name="Collen J."/>
            <person name="Dattolo E."/>
            <person name="De Paoli E."/>
            <person name="Dittami S."/>
            <person name="Maumus F."/>
            <person name="Michel G."/>
            <person name="Kersting A."/>
            <person name="Lauritano C."/>
            <person name="Lohaus R."/>
            <person name="Toepel M."/>
            <person name="Tonon T."/>
            <person name="Vanneste K."/>
            <person name="Amirebrahimi M."/>
            <person name="Brakel J."/>
            <person name="Bostroem C."/>
            <person name="Chovatia M."/>
            <person name="Grimwood J."/>
            <person name="Jenkins J.W."/>
            <person name="Jueterbock A."/>
            <person name="Mraz A."/>
            <person name="Stam W.T."/>
            <person name="Tice H."/>
            <person name="Bornberg-Bauer E."/>
            <person name="Green P.J."/>
            <person name="Pearson G.A."/>
            <person name="Procaccini G."/>
            <person name="Duarte C.M."/>
            <person name="Schmutz J."/>
            <person name="Reusch T.B.H."/>
            <person name="Van de Peer Y."/>
        </authorList>
    </citation>
    <scope>NUCLEOTIDE SEQUENCE [LARGE SCALE GENOMIC DNA]</scope>
    <source>
        <strain evidence="3">cv. Finnish</strain>
    </source>
</reference>
<accession>A0A0K9PNE5</accession>
<feature type="compositionally biased region" description="Polar residues" evidence="1">
    <location>
        <begin position="126"/>
        <end position="170"/>
    </location>
</feature>
<dbReference type="EMBL" id="LFYR01000727">
    <property type="protein sequence ID" value="KMZ70588.1"/>
    <property type="molecule type" value="Genomic_DNA"/>
</dbReference>
<gene>
    <name evidence="2" type="ORF">ZOSMA_199G00250</name>
</gene>
<sequence>MADLNKGRYEQNPEFESDVNEPLVEISSLTGNNKELWLIQWPVHQTVSSDIDGKEITIRLNKDGNIGSFETSTGKTYDLVSHDAQKPDASVIIASGSGSKVVGKISRRVCLVHYSEPSEYEKVTSRRTVTSYRSGGSQMTGMTITPMSSSKNRSSTLIQGFSHENLTTPDKITESNKYKKRVKNTEQTSKSTGLGSEGSMPNSNISMESDVRKKKKKIKVEE</sequence>
<keyword evidence="3" id="KW-1185">Reference proteome</keyword>
<evidence type="ECO:0000256" key="1">
    <source>
        <dbReference type="SAM" id="MobiDB-lite"/>
    </source>
</evidence>
<dbReference type="PANTHER" id="PTHR36407">
    <property type="entry name" value="MEDIATOR-ASSOCIATED PROTEIN 2"/>
    <property type="match status" value="1"/>
</dbReference>
<protein>
    <recommendedName>
        <fullName evidence="4">Mediator-associated protein 2</fullName>
    </recommendedName>
</protein>
<organism evidence="2 3">
    <name type="scientific">Zostera marina</name>
    <name type="common">Eelgrass</name>
    <dbReference type="NCBI Taxonomy" id="29655"/>
    <lineage>
        <taxon>Eukaryota</taxon>
        <taxon>Viridiplantae</taxon>
        <taxon>Streptophyta</taxon>
        <taxon>Embryophyta</taxon>
        <taxon>Tracheophyta</taxon>
        <taxon>Spermatophyta</taxon>
        <taxon>Magnoliopsida</taxon>
        <taxon>Liliopsida</taxon>
        <taxon>Zosteraceae</taxon>
        <taxon>Zostera</taxon>
    </lineage>
</organism>
<feature type="region of interest" description="Disordered" evidence="1">
    <location>
        <begin position="125"/>
        <end position="222"/>
    </location>
</feature>
<dbReference type="PANTHER" id="PTHR36407:SF1">
    <property type="entry name" value="MEDIATOR-ASSOCIATED PROTEIN 2"/>
    <property type="match status" value="1"/>
</dbReference>
<dbReference type="AlphaFoldDB" id="A0A0K9PNE5"/>
<feature type="compositionally biased region" description="Polar residues" evidence="1">
    <location>
        <begin position="185"/>
        <end position="207"/>
    </location>
</feature>
<evidence type="ECO:0000313" key="2">
    <source>
        <dbReference type="EMBL" id="KMZ70588.1"/>
    </source>
</evidence>
<dbReference type="OMA" id="DAKDEGY"/>
<dbReference type="InterPro" id="IPR038823">
    <property type="entry name" value="MED2_plant"/>
</dbReference>
<comment type="caution">
    <text evidence="2">The sequence shown here is derived from an EMBL/GenBank/DDBJ whole genome shotgun (WGS) entry which is preliminary data.</text>
</comment>
<feature type="compositionally biased region" description="Basic residues" evidence="1">
    <location>
        <begin position="212"/>
        <end position="222"/>
    </location>
</feature>
<name>A0A0K9PNE5_ZOSMR</name>
<evidence type="ECO:0008006" key="4">
    <source>
        <dbReference type="Google" id="ProtNLM"/>
    </source>
</evidence>